<feature type="region of interest" description="Disordered" evidence="1">
    <location>
        <begin position="1"/>
        <end position="24"/>
    </location>
</feature>
<keyword evidence="2" id="KW-1133">Transmembrane helix</keyword>
<evidence type="ECO:0000256" key="1">
    <source>
        <dbReference type="SAM" id="MobiDB-lite"/>
    </source>
</evidence>
<reference evidence="3" key="1">
    <citation type="submission" date="2020-11" db="EMBL/GenBank/DDBJ databases">
        <authorList>
            <person name="Tran Van P."/>
        </authorList>
    </citation>
    <scope>NUCLEOTIDE SEQUENCE</scope>
</reference>
<organism evidence="3">
    <name type="scientific">Timema monikensis</name>
    <dbReference type="NCBI Taxonomy" id="170555"/>
    <lineage>
        <taxon>Eukaryota</taxon>
        <taxon>Metazoa</taxon>
        <taxon>Ecdysozoa</taxon>
        <taxon>Arthropoda</taxon>
        <taxon>Hexapoda</taxon>
        <taxon>Insecta</taxon>
        <taxon>Pterygota</taxon>
        <taxon>Neoptera</taxon>
        <taxon>Polyneoptera</taxon>
        <taxon>Phasmatodea</taxon>
        <taxon>Timematodea</taxon>
        <taxon>Timematoidea</taxon>
        <taxon>Timematidae</taxon>
        <taxon>Timema</taxon>
    </lineage>
</organism>
<sequence length="85" mass="9060">MTPKWRSQAGQPIPDSLLSGGEEGADEAELSPLVSQLVMSLLILLALCWSTSSCYVLSHEKRLVLTFGDIDSALGRTPSGSVERG</sequence>
<dbReference type="AlphaFoldDB" id="A0A7R9HL83"/>
<evidence type="ECO:0000256" key="2">
    <source>
        <dbReference type="SAM" id="Phobius"/>
    </source>
</evidence>
<name>A0A7R9HL83_9NEOP</name>
<keyword evidence="2" id="KW-0812">Transmembrane</keyword>
<gene>
    <name evidence="3" type="ORF">TMSB3V08_LOCUS1249</name>
</gene>
<evidence type="ECO:0000313" key="3">
    <source>
        <dbReference type="EMBL" id="CAD7424292.1"/>
    </source>
</evidence>
<accession>A0A7R9HL83</accession>
<proteinExistence type="predicted"/>
<protein>
    <submittedName>
        <fullName evidence="3">Uncharacterized protein</fullName>
    </submittedName>
</protein>
<keyword evidence="2" id="KW-0472">Membrane</keyword>
<dbReference type="EMBL" id="OB792774">
    <property type="protein sequence ID" value="CAD7424292.1"/>
    <property type="molecule type" value="Genomic_DNA"/>
</dbReference>
<feature type="transmembrane region" description="Helical" evidence="2">
    <location>
        <begin position="37"/>
        <end position="57"/>
    </location>
</feature>